<dbReference type="SMART" id="SM00456">
    <property type="entry name" value="WW"/>
    <property type="match status" value="1"/>
</dbReference>
<feature type="compositionally biased region" description="Polar residues" evidence="1">
    <location>
        <begin position="161"/>
        <end position="173"/>
    </location>
</feature>
<feature type="domain" description="WW" evidence="2">
    <location>
        <begin position="72"/>
        <end position="105"/>
    </location>
</feature>
<evidence type="ECO:0000313" key="3">
    <source>
        <dbReference type="EMBL" id="CAE0244129.1"/>
    </source>
</evidence>
<reference evidence="3" key="1">
    <citation type="submission" date="2021-01" db="EMBL/GenBank/DDBJ databases">
        <authorList>
            <person name="Corre E."/>
            <person name="Pelletier E."/>
            <person name="Niang G."/>
            <person name="Scheremetjew M."/>
            <person name="Finn R."/>
            <person name="Kale V."/>
            <person name="Holt S."/>
            <person name="Cochrane G."/>
            <person name="Meng A."/>
            <person name="Brown T."/>
            <person name="Cohen L."/>
        </authorList>
    </citation>
    <scope>NUCLEOTIDE SEQUENCE</scope>
    <source>
        <strain evidence="3">NIES-2562</strain>
    </source>
</reference>
<dbReference type="SUPFAM" id="SSF51045">
    <property type="entry name" value="WW domain"/>
    <property type="match status" value="1"/>
</dbReference>
<name>A0A7S3G3G0_9EUKA</name>
<dbReference type="PANTHER" id="PTHR21715">
    <property type="entry name" value="RH04127P"/>
    <property type="match status" value="1"/>
</dbReference>
<dbReference type="PROSITE" id="PS50020">
    <property type="entry name" value="WW_DOMAIN_2"/>
    <property type="match status" value="1"/>
</dbReference>
<accession>A0A7S3G3G0</accession>
<dbReference type="CDD" id="cd00201">
    <property type="entry name" value="WW"/>
    <property type="match status" value="1"/>
</dbReference>
<dbReference type="AlphaFoldDB" id="A0A7S3G3G0"/>
<feature type="compositionally biased region" description="Basic residues" evidence="1">
    <location>
        <begin position="180"/>
        <end position="192"/>
    </location>
</feature>
<dbReference type="Gene3D" id="3.30.1470.10">
    <property type="entry name" value="Photosystem I PsaD, reaction center subunit II"/>
    <property type="match status" value="1"/>
</dbReference>
<dbReference type="InterPro" id="IPR053233">
    <property type="entry name" value="ABRA-related"/>
</dbReference>
<organism evidence="3">
    <name type="scientific">Palpitomonas bilix</name>
    <dbReference type="NCBI Taxonomy" id="652834"/>
    <lineage>
        <taxon>Eukaryota</taxon>
        <taxon>Eukaryota incertae sedis</taxon>
    </lineage>
</organism>
<dbReference type="PROSITE" id="PS01159">
    <property type="entry name" value="WW_DOMAIN_1"/>
    <property type="match status" value="1"/>
</dbReference>
<proteinExistence type="predicted"/>
<dbReference type="EMBL" id="HBIB01009922">
    <property type="protein sequence ID" value="CAE0244129.1"/>
    <property type="molecule type" value="Transcribed_RNA"/>
</dbReference>
<feature type="region of interest" description="Disordered" evidence="1">
    <location>
        <begin position="276"/>
        <end position="326"/>
    </location>
</feature>
<dbReference type="Pfam" id="PF00397">
    <property type="entry name" value="WW"/>
    <property type="match status" value="1"/>
</dbReference>
<dbReference type="InterPro" id="IPR036020">
    <property type="entry name" value="WW_dom_sf"/>
</dbReference>
<gene>
    <name evidence="3" type="ORF">PBIL07802_LOCUS6304</name>
</gene>
<dbReference type="InterPro" id="IPR001202">
    <property type="entry name" value="WW_dom"/>
</dbReference>
<feature type="region of interest" description="Disordered" evidence="1">
    <location>
        <begin position="115"/>
        <end position="261"/>
    </location>
</feature>
<sequence>MGGGFLQKMKKAFGIKSKKKSARNESLESVNISTEGELQYSEDDVLNFAKYLGMDVERDRDLLWIAEEGLIAELPDGWGEYTDEKGRPYYYNHRTDKSQWEHPLDKEYRELYKRMKNDKSTKGSQNVRSSLEKSGSHEQASNLAGEDVSGDDEYRSRSESSNDMLASPSQANPLSLPEAKKRKKKRKKKVSKTRLEDGLAPLKRELPPAVSPPPVADKFGHAEIAPLKHPLPLPPSMKSTSQMTPRSTAHGNSEGNSKNMNRLDLRRSLLSDGDATIVPSGALSEPRRAGQAPLPPVHSSRESSMSARNKDVSPLIKRLGRSNHSPSLDALRREQVMEAAERKSSFFFCFVTVVTVLYRLKLIDPYLAWQPHSILYPIKMHAHSILYPIKMQTKRLVYGSTN</sequence>
<feature type="compositionally biased region" description="Polar residues" evidence="1">
    <location>
        <begin position="237"/>
        <end position="260"/>
    </location>
</feature>
<dbReference type="PANTHER" id="PTHR21715:SF0">
    <property type="entry name" value="RH04127P"/>
    <property type="match status" value="1"/>
</dbReference>
<protein>
    <recommendedName>
        <fullName evidence="2">WW domain-containing protein</fullName>
    </recommendedName>
</protein>
<feature type="compositionally biased region" description="Basic and acidic residues" evidence="1">
    <location>
        <begin position="193"/>
        <end position="206"/>
    </location>
</feature>
<evidence type="ECO:0000256" key="1">
    <source>
        <dbReference type="SAM" id="MobiDB-lite"/>
    </source>
</evidence>
<evidence type="ECO:0000259" key="2">
    <source>
        <dbReference type="PROSITE" id="PS50020"/>
    </source>
</evidence>